<dbReference type="SMART" id="SM00470">
    <property type="entry name" value="ParB"/>
    <property type="match status" value="1"/>
</dbReference>
<dbReference type="InterPro" id="IPR004437">
    <property type="entry name" value="ParB/RepB/Spo0J"/>
</dbReference>
<dbReference type="GO" id="GO:0003677">
    <property type="term" value="F:DNA binding"/>
    <property type="evidence" value="ECO:0007669"/>
    <property type="project" value="UniProtKB-KW"/>
</dbReference>
<dbReference type="InterPro" id="IPR050336">
    <property type="entry name" value="Chromosome_partition/occlusion"/>
</dbReference>
<evidence type="ECO:0000256" key="2">
    <source>
        <dbReference type="ARBA" id="ARBA00006295"/>
    </source>
</evidence>
<dbReference type="NCBIfam" id="TIGR04285">
    <property type="entry name" value="nucleoid_noc"/>
    <property type="match status" value="1"/>
</dbReference>
<dbReference type="GO" id="GO:0009295">
    <property type="term" value="C:nucleoid"/>
    <property type="evidence" value="ECO:0007669"/>
    <property type="project" value="UniProtKB-SubCell"/>
</dbReference>
<dbReference type="GO" id="GO:0005694">
    <property type="term" value="C:chromosome"/>
    <property type="evidence" value="ECO:0007669"/>
    <property type="project" value="TreeGrafter"/>
</dbReference>
<dbReference type="Pfam" id="PF02195">
    <property type="entry name" value="ParB_N"/>
    <property type="match status" value="1"/>
</dbReference>
<dbReference type="PANTHER" id="PTHR33375">
    <property type="entry name" value="CHROMOSOME-PARTITIONING PROTEIN PARB-RELATED"/>
    <property type="match status" value="1"/>
</dbReference>
<evidence type="ECO:0000256" key="1">
    <source>
        <dbReference type="ARBA" id="ARBA00004453"/>
    </source>
</evidence>
<dbReference type="FunFam" id="3.90.1530.30:FF:000001">
    <property type="entry name" value="Chromosome partitioning protein ParB"/>
    <property type="match status" value="1"/>
</dbReference>
<dbReference type="PATRIC" id="fig|1216932.3.peg.2648"/>
<dbReference type="EMBL" id="HG917868">
    <property type="protein sequence ID" value="CDM69804.1"/>
    <property type="molecule type" value="Genomic_DNA"/>
</dbReference>
<keyword evidence="3" id="KW-0963">Cytoplasm</keyword>
<dbReference type="Proteomes" id="UP000019426">
    <property type="component" value="Chromosome M2/40_rep1"/>
</dbReference>
<keyword evidence="4" id="KW-0132">Cell division</keyword>
<dbReference type="NCBIfam" id="TIGR00180">
    <property type="entry name" value="parB_part"/>
    <property type="match status" value="1"/>
</dbReference>
<evidence type="ECO:0000259" key="8">
    <source>
        <dbReference type="SMART" id="SM00470"/>
    </source>
</evidence>
<dbReference type="InterPro" id="IPR003115">
    <property type="entry name" value="ParB_N"/>
</dbReference>
<comment type="subcellular location">
    <subcellularLocation>
        <location evidence="1">Cytoplasm</location>
        <location evidence="1">Nucleoid</location>
    </subcellularLocation>
</comment>
<gene>
    <name evidence="9" type="primary">noc</name>
    <name evidence="9" type="ORF">CM240_2687</name>
</gene>
<evidence type="ECO:0000256" key="6">
    <source>
        <dbReference type="ARBA" id="ARBA00023210"/>
    </source>
</evidence>
<evidence type="ECO:0000256" key="7">
    <source>
        <dbReference type="ARBA" id="ARBA00023306"/>
    </source>
</evidence>
<protein>
    <submittedName>
        <fullName evidence="9">Nucleoid occlusion protein</fullName>
    </submittedName>
</protein>
<dbReference type="HOGENOM" id="CLU_023853_0_1_9"/>
<evidence type="ECO:0000256" key="3">
    <source>
        <dbReference type="ARBA" id="ARBA00022490"/>
    </source>
</evidence>
<sequence length="265" mass="30801">MKGIEESKIQYVSPFEVYPNLYQPRKTFNDETIEELSESIKTYGIIQPLSVRKIKENYYELVAGERRLRAAKKAGLDKVPVILVDINDRESAAIALLENLQREDLNFLEEAEAYYNLLKEHNYTQETLAQSIGKKQSTIANKLRVLKLDYEIRKRLIENALTERHARALLKLPNTEMQIKVLDKVIENKLNVKETEALIDRTLLKYMHEEKDIGKDGKKRIKGVFGSKIYINTIKQVFDKYGISAKYKSKESDDYIEVTVKIPKK</sequence>
<dbReference type="OrthoDB" id="9802051at2"/>
<feature type="domain" description="ParB-like N-terminal" evidence="8">
    <location>
        <begin position="10"/>
        <end position="100"/>
    </location>
</feature>
<dbReference type="Gene3D" id="1.10.10.2830">
    <property type="match status" value="1"/>
</dbReference>
<dbReference type="Pfam" id="PF17762">
    <property type="entry name" value="HTH_ParB"/>
    <property type="match status" value="1"/>
</dbReference>
<name>W6S1P3_9CLOT</name>
<dbReference type="AlphaFoldDB" id="W6S1P3"/>
<dbReference type="KEGG" id="clt:CM240_2687"/>
<dbReference type="GO" id="GO:0007059">
    <property type="term" value="P:chromosome segregation"/>
    <property type="evidence" value="ECO:0007669"/>
    <property type="project" value="TreeGrafter"/>
</dbReference>
<proteinExistence type="inferred from homology"/>
<keyword evidence="7" id="KW-0131">Cell cycle</keyword>
<dbReference type="InterPro" id="IPR041468">
    <property type="entry name" value="HTH_ParB/Spo0J"/>
</dbReference>
<dbReference type="CDD" id="cd16393">
    <property type="entry name" value="SPO0J_N"/>
    <property type="match status" value="1"/>
</dbReference>
<comment type="similarity">
    <text evidence="2">Belongs to the ParB family.</text>
</comment>
<dbReference type="FunFam" id="1.10.10.2830:FF:000001">
    <property type="entry name" value="Chromosome partitioning protein ParB"/>
    <property type="match status" value="1"/>
</dbReference>
<dbReference type="InterPro" id="IPR036086">
    <property type="entry name" value="ParB/Sulfiredoxin_sf"/>
</dbReference>
<dbReference type="eggNOG" id="COG1475">
    <property type="taxonomic scope" value="Bacteria"/>
</dbReference>
<accession>W6S1P3</accession>
<dbReference type="Gene3D" id="3.90.1530.30">
    <property type="match status" value="1"/>
</dbReference>
<dbReference type="PANTHER" id="PTHR33375:SF8">
    <property type="entry name" value="NUCLEOID OCCLUSION PROTEIN"/>
    <property type="match status" value="1"/>
</dbReference>
<organism evidence="9 10">
    <name type="scientific">Clostridium bornimense</name>
    <dbReference type="NCBI Taxonomy" id="1216932"/>
    <lineage>
        <taxon>Bacteria</taxon>
        <taxon>Bacillati</taxon>
        <taxon>Bacillota</taxon>
        <taxon>Clostridia</taxon>
        <taxon>Eubacteriales</taxon>
        <taxon>Clostridiaceae</taxon>
        <taxon>Clostridium</taxon>
    </lineage>
</organism>
<evidence type="ECO:0000313" key="9">
    <source>
        <dbReference type="EMBL" id="CDM69804.1"/>
    </source>
</evidence>
<keyword evidence="5" id="KW-0238">DNA-binding</keyword>
<dbReference type="RefSeq" id="WP_044039593.1">
    <property type="nucleotide sequence ID" value="NZ_HG917868.1"/>
</dbReference>
<dbReference type="GO" id="GO:0045881">
    <property type="term" value="P:positive regulation of sporulation resulting in formation of a cellular spore"/>
    <property type="evidence" value="ECO:0007669"/>
    <property type="project" value="TreeGrafter"/>
</dbReference>
<keyword evidence="10" id="KW-1185">Reference proteome</keyword>
<dbReference type="GO" id="GO:0000917">
    <property type="term" value="P:division septum assembly"/>
    <property type="evidence" value="ECO:0007669"/>
    <property type="project" value="UniProtKB-KW"/>
</dbReference>
<reference evidence="9 10" key="1">
    <citation type="submission" date="2013-11" db="EMBL/GenBank/DDBJ databases">
        <title>Complete genome sequence of Clostridum sp. M2/40.</title>
        <authorList>
            <person name="Wibberg D."/>
            <person name="Puehler A."/>
            <person name="Schlueter A."/>
        </authorList>
    </citation>
    <scope>NUCLEOTIDE SEQUENCE [LARGE SCALE GENOMIC DNA]</scope>
    <source>
        <strain evidence="10">M2/40</strain>
    </source>
</reference>
<dbReference type="SUPFAM" id="SSF110849">
    <property type="entry name" value="ParB/Sulfiredoxin"/>
    <property type="match status" value="1"/>
</dbReference>
<evidence type="ECO:0000256" key="5">
    <source>
        <dbReference type="ARBA" id="ARBA00023125"/>
    </source>
</evidence>
<dbReference type="STRING" id="1216932.CM240_2687"/>
<evidence type="ECO:0000256" key="4">
    <source>
        <dbReference type="ARBA" id="ARBA00022618"/>
    </source>
</evidence>
<dbReference type="InterPro" id="IPR023705">
    <property type="entry name" value="Nucleoid_occlusion_protein"/>
</dbReference>
<keyword evidence="6" id="KW-0717">Septation</keyword>
<evidence type="ECO:0000313" key="10">
    <source>
        <dbReference type="Proteomes" id="UP000019426"/>
    </source>
</evidence>